<evidence type="ECO:0000256" key="1">
    <source>
        <dbReference type="SAM" id="MobiDB-lite"/>
    </source>
</evidence>
<evidence type="ECO:0000313" key="3">
    <source>
        <dbReference type="EMBL" id="MDQ0167048.1"/>
    </source>
</evidence>
<protein>
    <submittedName>
        <fullName evidence="3">Sec-independent protein translocase protein TatA</fullName>
    </submittedName>
</protein>
<gene>
    <name evidence="3" type="ORF">J2S11_002965</name>
</gene>
<keyword evidence="2" id="KW-1133">Transmembrane helix</keyword>
<evidence type="ECO:0000256" key="2">
    <source>
        <dbReference type="SAM" id="Phobius"/>
    </source>
</evidence>
<evidence type="ECO:0000313" key="4">
    <source>
        <dbReference type="Proteomes" id="UP001235840"/>
    </source>
</evidence>
<comment type="caution">
    <text evidence="3">The sequence shown here is derived from an EMBL/GenBank/DDBJ whole genome shotgun (WGS) entry which is preliminary data.</text>
</comment>
<keyword evidence="4" id="KW-1185">Reference proteome</keyword>
<feature type="compositionally biased region" description="Basic and acidic residues" evidence="1">
    <location>
        <begin position="30"/>
        <end position="43"/>
    </location>
</feature>
<accession>A0ABT9W1A9</accession>
<keyword evidence="2" id="KW-0812">Transmembrane</keyword>
<feature type="region of interest" description="Disordered" evidence="1">
    <location>
        <begin position="1"/>
        <end position="43"/>
    </location>
</feature>
<dbReference type="Proteomes" id="UP001235840">
    <property type="component" value="Unassembled WGS sequence"/>
</dbReference>
<dbReference type="EMBL" id="JAUSTY010000012">
    <property type="protein sequence ID" value="MDQ0167048.1"/>
    <property type="molecule type" value="Genomic_DNA"/>
</dbReference>
<organism evidence="3 4">
    <name type="scientific">Caldalkalibacillus horti</name>
    <dbReference type="NCBI Taxonomy" id="77523"/>
    <lineage>
        <taxon>Bacteria</taxon>
        <taxon>Bacillati</taxon>
        <taxon>Bacillota</taxon>
        <taxon>Bacilli</taxon>
        <taxon>Bacillales</taxon>
        <taxon>Bacillaceae</taxon>
        <taxon>Caldalkalibacillus</taxon>
    </lineage>
</organism>
<sequence>MRRNNENEPSNYKGRARNNDPYGEEEWSDHEEPNDFHREQPVRERHRAPWYNRGWVWMIIVVVALFVLLIGFSWLTDGLGTVGESIDQQTEAIRDQTNVLETQNSLLANIRDGIQNLMQSIRDSVNQILAAI</sequence>
<feature type="transmembrane region" description="Helical" evidence="2">
    <location>
        <begin position="55"/>
        <end position="75"/>
    </location>
</feature>
<name>A0ABT9W1A9_9BACI</name>
<dbReference type="RefSeq" id="WP_307395743.1">
    <property type="nucleotide sequence ID" value="NZ_BAAADK010000030.1"/>
</dbReference>
<reference evidence="3 4" key="1">
    <citation type="submission" date="2023-07" db="EMBL/GenBank/DDBJ databases">
        <title>Genomic Encyclopedia of Type Strains, Phase IV (KMG-IV): sequencing the most valuable type-strain genomes for metagenomic binning, comparative biology and taxonomic classification.</title>
        <authorList>
            <person name="Goeker M."/>
        </authorList>
    </citation>
    <scope>NUCLEOTIDE SEQUENCE [LARGE SCALE GENOMIC DNA]</scope>
    <source>
        <strain evidence="3 4">DSM 12751</strain>
    </source>
</reference>
<keyword evidence="2" id="KW-0472">Membrane</keyword>
<proteinExistence type="predicted"/>